<protein>
    <submittedName>
        <fullName evidence="8">D-3-phosphoglycerate dehydrogenase</fullName>
    </submittedName>
    <submittedName>
        <fullName evidence="7">NAD-binding D-isomer specific 2-hydroxyacid dehydrogenase</fullName>
    </submittedName>
</protein>
<dbReference type="Proteomes" id="UP000321726">
    <property type="component" value="Unassembled WGS sequence"/>
</dbReference>
<dbReference type="PANTHER" id="PTHR42789">
    <property type="entry name" value="D-ISOMER SPECIFIC 2-HYDROXYACID DEHYDROGENASE FAMILY PROTEIN (AFU_ORTHOLOGUE AFUA_6G10090)"/>
    <property type="match status" value="1"/>
</dbReference>
<feature type="domain" description="D-isomer specific 2-hydroxyacid dehydrogenase catalytic" evidence="5">
    <location>
        <begin position="11"/>
        <end position="316"/>
    </location>
</feature>
<dbReference type="PROSITE" id="PS00671">
    <property type="entry name" value="D_2_HYDROXYACID_DH_3"/>
    <property type="match status" value="1"/>
</dbReference>
<keyword evidence="2 4" id="KW-0560">Oxidoreductase</keyword>
<dbReference type="InterPro" id="IPR050857">
    <property type="entry name" value="D-2-hydroxyacid_DH"/>
</dbReference>
<dbReference type="CDD" id="cd12173">
    <property type="entry name" value="PGDH_4"/>
    <property type="match status" value="1"/>
</dbReference>
<dbReference type="InterPro" id="IPR036291">
    <property type="entry name" value="NAD(P)-bd_dom_sf"/>
</dbReference>
<proteinExistence type="inferred from homology"/>
<dbReference type="SUPFAM" id="SSF52283">
    <property type="entry name" value="Formate/glycerate dehydrogenase catalytic domain-like"/>
    <property type="match status" value="1"/>
</dbReference>
<evidence type="ECO:0000256" key="3">
    <source>
        <dbReference type="ARBA" id="ARBA00023027"/>
    </source>
</evidence>
<dbReference type="InterPro" id="IPR006140">
    <property type="entry name" value="D-isomer_DH_NAD-bd"/>
</dbReference>
<dbReference type="GO" id="GO:0016616">
    <property type="term" value="F:oxidoreductase activity, acting on the CH-OH group of donors, NAD or NADP as acceptor"/>
    <property type="evidence" value="ECO:0007669"/>
    <property type="project" value="InterPro"/>
</dbReference>
<keyword evidence="10" id="KW-1185">Reference proteome</keyword>
<reference evidence="8 9" key="1">
    <citation type="submission" date="2016-11" db="EMBL/GenBank/DDBJ databases">
        <authorList>
            <person name="Jaros S."/>
            <person name="Januszkiewicz K."/>
            <person name="Wedrychowicz H."/>
        </authorList>
    </citation>
    <scope>NUCLEOTIDE SEQUENCE [LARGE SCALE GENOMIC DNA]</scope>
    <source>
        <strain evidence="8 9">DSM 4740</strain>
    </source>
</reference>
<gene>
    <name evidence="7" type="ORF">HCU01_22090</name>
    <name evidence="8" type="ORF">SAMN05660971_03052</name>
</gene>
<evidence type="ECO:0000256" key="2">
    <source>
        <dbReference type="ARBA" id="ARBA00023002"/>
    </source>
</evidence>
<dbReference type="FunFam" id="3.40.50.720:FF:000203">
    <property type="entry name" value="D-3-phosphoglycerate dehydrogenase (SerA)"/>
    <property type="match status" value="1"/>
</dbReference>
<dbReference type="Pfam" id="PF00389">
    <property type="entry name" value="2-Hacid_dh"/>
    <property type="match status" value="1"/>
</dbReference>
<dbReference type="AlphaFoldDB" id="A0A1M7J0C3"/>
<accession>A0A1M7J0C3</accession>
<dbReference type="SUPFAM" id="SSF51735">
    <property type="entry name" value="NAD(P)-binding Rossmann-fold domains"/>
    <property type="match status" value="1"/>
</dbReference>
<reference evidence="7 10" key="2">
    <citation type="submission" date="2019-07" db="EMBL/GenBank/DDBJ databases">
        <title>Whole genome shotgun sequence of Halomonas cupida NBRC 102219.</title>
        <authorList>
            <person name="Hosoyama A."/>
            <person name="Uohara A."/>
            <person name="Ohji S."/>
            <person name="Ichikawa N."/>
        </authorList>
    </citation>
    <scope>NUCLEOTIDE SEQUENCE [LARGE SCALE GENOMIC DNA]</scope>
    <source>
        <strain evidence="7 10">NBRC 102219</strain>
    </source>
</reference>
<dbReference type="Pfam" id="PF02826">
    <property type="entry name" value="2-Hacid_dh_C"/>
    <property type="match status" value="1"/>
</dbReference>
<organism evidence="8 9">
    <name type="scientific">Halomonas cupida</name>
    <dbReference type="NCBI Taxonomy" id="44933"/>
    <lineage>
        <taxon>Bacteria</taxon>
        <taxon>Pseudomonadati</taxon>
        <taxon>Pseudomonadota</taxon>
        <taxon>Gammaproteobacteria</taxon>
        <taxon>Oceanospirillales</taxon>
        <taxon>Halomonadaceae</taxon>
        <taxon>Halomonas</taxon>
    </lineage>
</organism>
<dbReference type="RefSeq" id="WP_073436074.1">
    <property type="nucleotide sequence ID" value="NZ_BJXU01000085.1"/>
</dbReference>
<comment type="similarity">
    <text evidence="1 4">Belongs to the D-isomer specific 2-hydroxyacid dehydrogenase family.</text>
</comment>
<dbReference type="Gene3D" id="3.40.50.720">
    <property type="entry name" value="NAD(P)-binding Rossmann-like Domain"/>
    <property type="match status" value="2"/>
</dbReference>
<dbReference type="OrthoDB" id="9805416at2"/>
<dbReference type="EMBL" id="FRCA01000008">
    <property type="protein sequence ID" value="SHM46372.1"/>
    <property type="molecule type" value="Genomic_DNA"/>
</dbReference>
<dbReference type="GO" id="GO:0051287">
    <property type="term" value="F:NAD binding"/>
    <property type="evidence" value="ECO:0007669"/>
    <property type="project" value="InterPro"/>
</dbReference>
<dbReference type="PANTHER" id="PTHR42789:SF1">
    <property type="entry name" value="D-ISOMER SPECIFIC 2-HYDROXYACID DEHYDROGENASE FAMILY PROTEIN (AFU_ORTHOLOGUE AFUA_6G10090)"/>
    <property type="match status" value="1"/>
</dbReference>
<feature type="domain" description="D-isomer specific 2-hydroxyacid dehydrogenase NAD-binding" evidence="6">
    <location>
        <begin position="110"/>
        <end position="285"/>
    </location>
</feature>
<evidence type="ECO:0000313" key="8">
    <source>
        <dbReference type="EMBL" id="SHM46372.1"/>
    </source>
</evidence>
<evidence type="ECO:0000313" key="9">
    <source>
        <dbReference type="Proteomes" id="UP000184123"/>
    </source>
</evidence>
<sequence>MPYTVLVTAPGLAPAGLDLLHQRQCEVLFLKDISDTASLARMLECHPVDAVISRTMTLNAAMIASCPTLKVISKHGVGISNIDLAAAARHQVAVFSTPGANSQAVAEFSLGLMLACARHLARFDRHVRAGRWQRDGDGMELSGRTLGLVGLGQIARRVARVAAALGMRVLAVDPMVTSEQASAFGVSLQPDLDTLLPQCDLLSLHCPAQLGAPPLLDARRLAQLPPGAVIINTARGELIDEQALAEALRNGHIAAAGLDTFASEPLAESSPLRQLDNVLLTPHVAGSTPEALAQMARGAVDNALTWLDSLDGQHPVSPERLAALSRCRCDLPATDSSEVTSR</sequence>
<dbReference type="InterPro" id="IPR029753">
    <property type="entry name" value="D-isomer_DH_CS"/>
</dbReference>
<dbReference type="EMBL" id="BJXU01000085">
    <property type="protein sequence ID" value="GEN24260.1"/>
    <property type="molecule type" value="Genomic_DNA"/>
</dbReference>
<evidence type="ECO:0000259" key="6">
    <source>
        <dbReference type="Pfam" id="PF02826"/>
    </source>
</evidence>
<evidence type="ECO:0000259" key="5">
    <source>
        <dbReference type="Pfam" id="PF00389"/>
    </source>
</evidence>
<dbReference type="STRING" id="44933.SAMN05660971_03052"/>
<dbReference type="InterPro" id="IPR006139">
    <property type="entry name" value="D-isomer_2_OHA_DH_cat_dom"/>
</dbReference>
<evidence type="ECO:0000313" key="7">
    <source>
        <dbReference type="EMBL" id="GEN24260.1"/>
    </source>
</evidence>
<evidence type="ECO:0000256" key="1">
    <source>
        <dbReference type="ARBA" id="ARBA00005854"/>
    </source>
</evidence>
<evidence type="ECO:0000256" key="4">
    <source>
        <dbReference type="RuleBase" id="RU003719"/>
    </source>
</evidence>
<dbReference type="Proteomes" id="UP000184123">
    <property type="component" value="Unassembled WGS sequence"/>
</dbReference>
<name>A0A1M7J0C3_9GAMM</name>
<keyword evidence="3" id="KW-0520">NAD</keyword>
<evidence type="ECO:0000313" key="10">
    <source>
        <dbReference type="Proteomes" id="UP000321726"/>
    </source>
</evidence>